<dbReference type="SUPFAM" id="SSF141868">
    <property type="entry name" value="EAL domain-like"/>
    <property type="match status" value="1"/>
</dbReference>
<evidence type="ECO:0000313" key="2">
    <source>
        <dbReference type="EMBL" id="NMF88626.1"/>
    </source>
</evidence>
<evidence type="ECO:0000313" key="3">
    <source>
        <dbReference type="Proteomes" id="UP000652074"/>
    </source>
</evidence>
<evidence type="ECO:0000259" key="1">
    <source>
        <dbReference type="PROSITE" id="PS50883"/>
    </source>
</evidence>
<name>A0ABX1MN45_9RHOO</name>
<organism evidence="2 3">
    <name type="scientific">Aromatoleum petrolei</name>
    <dbReference type="NCBI Taxonomy" id="76116"/>
    <lineage>
        <taxon>Bacteria</taxon>
        <taxon>Pseudomonadati</taxon>
        <taxon>Pseudomonadota</taxon>
        <taxon>Betaproteobacteria</taxon>
        <taxon>Rhodocyclales</taxon>
        <taxon>Rhodocyclaceae</taxon>
        <taxon>Aromatoleum</taxon>
    </lineage>
</organism>
<dbReference type="PROSITE" id="PS50883">
    <property type="entry name" value="EAL"/>
    <property type="match status" value="1"/>
</dbReference>
<dbReference type="SMART" id="SM00052">
    <property type="entry name" value="EAL"/>
    <property type="match status" value="1"/>
</dbReference>
<dbReference type="Pfam" id="PF00563">
    <property type="entry name" value="EAL"/>
    <property type="match status" value="1"/>
</dbReference>
<dbReference type="Proteomes" id="UP000652074">
    <property type="component" value="Unassembled WGS sequence"/>
</dbReference>
<proteinExistence type="predicted"/>
<dbReference type="InterPro" id="IPR001633">
    <property type="entry name" value="EAL_dom"/>
</dbReference>
<comment type="caution">
    <text evidence="2">The sequence shown here is derived from an EMBL/GenBank/DDBJ whole genome shotgun (WGS) entry which is preliminary data.</text>
</comment>
<reference evidence="2 3" key="1">
    <citation type="submission" date="2019-12" db="EMBL/GenBank/DDBJ databases">
        <title>Comparative genomics gives insights into the taxonomy of the Azoarcus-Aromatoleum group and reveals separate origins of nif in the plant-associated Azoarcus and non-plant-associated Aromatoleum sub-groups.</title>
        <authorList>
            <person name="Lafos M."/>
            <person name="Maluk M."/>
            <person name="Batista M."/>
            <person name="Junghare M."/>
            <person name="Carmona M."/>
            <person name="Faoro H."/>
            <person name="Cruz L.M."/>
            <person name="Battistoni F."/>
            <person name="De Souza E."/>
            <person name="Pedrosa F."/>
            <person name="Chen W.-M."/>
            <person name="Poole P.S."/>
            <person name="Dixon R.A."/>
            <person name="James E.K."/>
        </authorList>
    </citation>
    <scope>NUCLEOTIDE SEQUENCE [LARGE SCALE GENOMIC DNA]</scope>
    <source>
        <strain evidence="2 3">ToN1</strain>
    </source>
</reference>
<dbReference type="EMBL" id="WTVR01000014">
    <property type="protein sequence ID" value="NMF88626.1"/>
    <property type="molecule type" value="Genomic_DNA"/>
</dbReference>
<sequence>MVSARTDGTGPADRSNCFASPQVITDPNIKQEPGLKPADVFLGRQAIVDRYRNVIAYELLFRAGPDGCARVTDHSMATATVIANAFDTLGIQTVVGDCRAFINVDGPTLMSEAIETLPQQRVVIELLETIRVSDEIVRRCRELKAQGYRLALDDFSVYGEEYEPLLDVVDIVKVDTLMLEPASLANLVARLKMWPLRLLAEKVDCKQRATDCLALGFNLFQGFFFGRPVTLAA</sequence>
<gene>
    <name evidence="2" type="ORF">GPA26_09025</name>
</gene>
<keyword evidence="3" id="KW-1185">Reference proteome</keyword>
<feature type="domain" description="EAL" evidence="1">
    <location>
        <begin position="1"/>
        <end position="233"/>
    </location>
</feature>
<dbReference type="Gene3D" id="3.20.20.450">
    <property type="entry name" value="EAL domain"/>
    <property type="match status" value="1"/>
</dbReference>
<accession>A0ABX1MN45</accession>
<dbReference type="InterPro" id="IPR035919">
    <property type="entry name" value="EAL_sf"/>
</dbReference>
<protein>
    <submittedName>
        <fullName evidence="2">EAL domain-containing protein</fullName>
    </submittedName>
</protein>